<evidence type="ECO:0000256" key="4">
    <source>
        <dbReference type="SAM" id="SignalP"/>
    </source>
</evidence>
<dbReference type="PANTHER" id="PTHR24104:SF25">
    <property type="entry name" value="PROTEIN LIN-41"/>
    <property type="match status" value="1"/>
</dbReference>
<reference evidence="5" key="1">
    <citation type="journal article" date="2016" name="Environ. Microbiol.">
        <title>Genomic resolution of a cold subsurface aquifer community provides metabolic insights for novel microbes adapted to high CO concentrations.</title>
        <authorList>
            <person name="Probst A.J."/>
            <person name="Castelle C.J."/>
            <person name="Singh A."/>
            <person name="Brown C.T."/>
            <person name="Anantharaman K."/>
            <person name="Sharon I."/>
            <person name="Hug L.A."/>
            <person name="Burstein D."/>
            <person name="Emerson J.B."/>
            <person name="Thomas B.C."/>
            <person name="Banfield J.F."/>
        </authorList>
    </citation>
    <scope>NUCLEOTIDE SEQUENCE [LARGE SCALE GENOMIC DNA]</scope>
    <source>
        <strain evidence="5">CG2_30_54_11</strain>
    </source>
</reference>
<evidence type="ECO:0000256" key="3">
    <source>
        <dbReference type="SAM" id="Phobius"/>
    </source>
</evidence>
<organism evidence="5 6">
    <name type="scientific">Candidatus Wirthbacteria bacterium CG2_30_54_11</name>
    <dbReference type="NCBI Taxonomy" id="1817892"/>
    <lineage>
        <taxon>Bacteria</taxon>
        <taxon>Candidatus Wirthbacteria</taxon>
    </lineage>
</organism>
<dbReference type="STRING" id="1817892.AUK40_04980"/>
<dbReference type="GO" id="GO:0008270">
    <property type="term" value="F:zinc ion binding"/>
    <property type="evidence" value="ECO:0007669"/>
    <property type="project" value="UniProtKB-KW"/>
</dbReference>
<gene>
    <name evidence="5" type="ORF">AUK40_04980</name>
</gene>
<dbReference type="InterPro" id="IPR001258">
    <property type="entry name" value="NHL_repeat"/>
</dbReference>
<dbReference type="Gene3D" id="2.40.10.500">
    <property type="match status" value="1"/>
</dbReference>
<protein>
    <recommendedName>
        <fullName evidence="7">SMP-30/Gluconolactonase/LRE-like region domain-containing protein</fullName>
    </recommendedName>
</protein>
<name>A0A1J5IH69_9BACT</name>
<keyword evidence="3" id="KW-0812">Transmembrane</keyword>
<dbReference type="InterPro" id="IPR050952">
    <property type="entry name" value="TRIM-NHL_E3_ligases"/>
</dbReference>
<feature type="chain" id="PRO_5012317612" description="SMP-30/Gluconolactonase/LRE-like region domain-containing protein" evidence="4">
    <location>
        <begin position="31"/>
        <end position="507"/>
    </location>
</feature>
<evidence type="ECO:0000313" key="6">
    <source>
        <dbReference type="Proteomes" id="UP000183245"/>
    </source>
</evidence>
<sequence length="507" mass="54964">MKTKAKTNRYSLILALILCASSLCGSVAYAVNAGYEYRPIVAIGQMDEKNGSNFYSNQANSPGRSGITYPTQMTIDTQRHRLYIADTGNNRVMVFILYENNTFVRPDADYVLGHQDFLNNEPNDGQGNPTDKTLHAPSGVATDTDGNLFIADTNNNRVLIYSKFIDADGMSADYVLGAPDPFTVADTSGAGAGKMNHPSSIVSDQSGGIFVVDSGNNRVLHFSPPWSNGQQADQVLGRPNFDDVSSGSGENGMSNPGGVDIDREANQLYVADSANNRILIYRLPISGDGTGSRATAVMGQSDLNANTAGLSASGLRNPYDVSVGRSNIYVADTSNNRILQYAKDSPQNAAIVIGQEDFTTNTAGVGFHNFNQPKGVFILPDEGGEDMNLYVSDSANNRIAVYDVRLDPFLREVNLFARINSILAVYAFKDLYNIGRFLTMWVSLIIGVFLPLILLTSSTRKAMKAIGRNPLARGKIQLNLLFTGVISLMCTALAWMIFLLLVLDNTY</sequence>
<dbReference type="CDD" id="cd05819">
    <property type="entry name" value="NHL"/>
    <property type="match status" value="1"/>
</dbReference>
<dbReference type="Proteomes" id="UP000183245">
    <property type="component" value="Unassembled WGS sequence"/>
</dbReference>
<keyword evidence="4" id="KW-0732">Signal</keyword>
<dbReference type="PANTHER" id="PTHR24104">
    <property type="entry name" value="E3 UBIQUITIN-PROTEIN LIGASE NHLRC1-RELATED"/>
    <property type="match status" value="1"/>
</dbReference>
<evidence type="ECO:0000313" key="5">
    <source>
        <dbReference type="EMBL" id="OIP96441.1"/>
    </source>
</evidence>
<dbReference type="Gene3D" id="2.120.10.30">
    <property type="entry name" value="TolB, C-terminal domain"/>
    <property type="match status" value="2"/>
</dbReference>
<evidence type="ECO:0000256" key="2">
    <source>
        <dbReference type="PROSITE-ProRule" id="PRU00504"/>
    </source>
</evidence>
<feature type="transmembrane region" description="Helical" evidence="3">
    <location>
        <begin position="478"/>
        <end position="503"/>
    </location>
</feature>
<feature type="repeat" description="NHL" evidence="2">
    <location>
        <begin position="183"/>
        <end position="225"/>
    </location>
</feature>
<keyword evidence="3" id="KW-1133">Transmembrane helix</keyword>
<dbReference type="PROSITE" id="PS51125">
    <property type="entry name" value="NHL"/>
    <property type="match status" value="2"/>
</dbReference>
<accession>A0A1J5IH69</accession>
<comment type="caution">
    <text evidence="5">The sequence shown here is derived from an EMBL/GenBank/DDBJ whole genome shotgun (WGS) entry which is preliminary data.</text>
</comment>
<dbReference type="InterPro" id="IPR011042">
    <property type="entry name" value="6-blade_b-propeller_TolB-like"/>
</dbReference>
<keyword evidence="1" id="KW-0677">Repeat</keyword>
<keyword evidence="3" id="KW-0472">Membrane</keyword>
<evidence type="ECO:0008006" key="7">
    <source>
        <dbReference type="Google" id="ProtNLM"/>
    </source>
</evidence>
<proteinExistence type="predicted"/>
<dbReference type="AlphaFoldDB" id="A0A1J5IH69"/>
<evidence type="ECO:0000256" key="1">
    <source>
        <dbReference type="ARBA" id="ARBA00022737"/>
    </source>
</evidence>
<dbReference type="EMBL" id="MNZT01000085">
    <property type="protein sequence ID" value="OIP96441.1"/>
    <property type="molecule type" value="Genomic_DNA"/>
</dbReference>
<dbReference type="Pfam" id="PF01436">
    <property type="entry name" value="NHL"/>
    <property type="match status" value="3"/>
</dbReference>
<feature type="signal peptide" evidence="4">
    <location>
        <begin position="1"/>
        <end position="30"/>
    </location>
</feature>
<feature type="repeat" description="NHL" evidence="2">
    <location>
        <begin position="125"/>
        <end position="164"/>
    </location>
</feature>
<dbReference type="SUPFAM" id="SSF101898">
    <property type="entry name" value="NHL repeat"/>
    <property type="match status" value="1"/>
</dbReference>
<feature type="transmembrane region" description="Helical" evidence="3">
    <location>
        <begin position="438"/>
        <end position="457"/>
    </location>
</feature>